<dbReference type="AlphaFoldDB" id="A0AAU9XVN9"/>
<keyword evidence="8" id="KW-1185">Reference proteome</keyword>
<name>A0AAU9XVN9_9CNID</name>
<dbReference type="InterPro" id="IPR003599">
    <property type="entry name" value="Ig_sub"/>
</dbReference>
<keyword evidence="4" id="KW-0325">Glycoprotein</keyword>
<gene>
    <name evidence="7" type="ORF">PMEA_00030770</name>
</gene>
<dbReference type="InterPro" id="IPR003598">
    <property type="entry name" value="Ig_sub2"/>
</dbReference>
<evidence type="ECO:0000256" key="1">
    <source>
        <dbReference type="ARBA" id="ARBA00004479"/>
    </source>
</evidence>
<keyword evidence="2" id="KW-0472">Membrane</keyword>
<evidence type="ECO:0000256" key="4">
    <source>
        <dbReference type="ARBA" id="ARBA00023180"/>
    </source>
</evidence>
<comment type="subcellular location">
    <subcellularLocation>
        <location evidence="1">Membrane</location>
        <topology evidence="1">Single-pass type I membrane protein</topology>
    </subcellularLocation>
</comment>
<dbReference type="EMBL" id="CALNXJ010000069">
    <property type="protein sequence ID" value="CAH3158848.1"/>
    <property type="molecule type" value="Genomic_DNA"/>
</dbReference>
<sequence>MTNLTIESNPKNTTVLLNSTLTLLCVTNANPPALYHLYFNESYIGNSSSGKFNFTVEGDGVYTCVPINTVGTGNNDTLNITSVVPSSVEISNKTAIAVEGHRLNFTCTASGKPKPKIAWTKVGSAIVITDTPSVSVIVDRPRTADNTIQYQCTASNGVETPVTATVNVTVYCKYHGSICISVPSSVEISNKTAIAVEGHRLNFTCTASGKPKPKIAWTKVGSAIVITDTPSVSVIVDRPRTADNTIQYQCTASNGVETPVTATVNVTVYCK</sequence>
<evidence type="ECO:0000256" key="5">
    <source>
        <dbReference type="ARBA" id="ARBA00023319"/>
    </source>
</evidence>
<dbReference type="PANTHER" id="PTHR11640">
    <property type="entry name" value="NEPHRIN"/>
    <property type="match status" value="1"/>
</dbReference>
<feature type="non-terminal residue" evidence="7">
    <location>
        <position position="271"/>
    </location>
</feature>
<feature type="domain" description="Ig-like" evidence="6">
    <location>
        <begin position="183"/>
        <end position="267"/>
    </location>
</feature>
<keyword evidence="3" id="KW-1015">Disulfide bond</keyword>
<dbReference type="GO" id="GO:0005886">
    <property type="term" value="C:plasma membrane"/>
    <property type="evidence" value="ECO:0007669"/>
    <property type="project" value="TreeGrafter"/>
</dbReference>
<dbReference type="GO" id="GO:0098609">
    <property type="term" value="P:cell-cell adhesion"/>
    <property type="evidence" value="ECO:0007669"/>
    <property type="project" value="TreeGrafter"/>
</dbReference>
<keyword evidence="5" id="KW-0393">Immunoglobulin domain</keyword>
<dbReference type="SUPFAM" id="SSF48726">
    <property type="entry name" value="Immunoglobulin"/>
    <property type="match status" value="3"/>
</dbReference>
<evidence type="ECO:0000313" key="8">
    <source>
        <dbReference type="Proteomes" id="UP001159428"/>
    </source>
</evidence>
<dbReference type="GO" id="GO:0050839">
    <property type="term" value="F:cell adhesion molecule binding"/>
    <property type="evidence" value="ECO:0007669"/>
    <property type="project" value="TreeGrafter"/>
</dbReference>
<dbReference type="PANTHER" id="PTHR11640:SF164">
    <property type="entry name" value="MAM DOMAIN-CONTAINING GLYCOSYLPHOSPHATIDYLINOSITOL ANCHOR PROTEIN 1"/>
    <property type="match status" value="1"/>
</dbReference>
<evidence type="ECO:0000256" key="2">
    <source>
        <dbReference type="ARBA" id="ARBA00023136"/>
    </source>
</evidence>
<dbReference type="InterPro" id="IPR007110">
    <property type="entry name" value="Ig-like_dom"/>
</dbReference>
<dbReference type="Gene3D" id="2.60.40.10">
    <property type="entry name" value="Immunoglobulins"/>
    <property type="match status" value="3"/>
</dbReference>
<dbReference type="InterPro" id="IPR036179">
    <property type="entry name" value="Ig-like_dom_sf"/>
</dbReference>
<feature type="domain" description="Ig-like" evidence="6">
    <location>
        <begin position="85"/>
        <end position="169"/>
    </location>
</feature>
<dbReference type="Proteomes" id="UP001159428">
    <property type="component" value="Unassembled WGS sequence"/>
</dbReference>
<dbReference type="InterPro" id="IPR051275">
    <property type="entry name" value="Cell_adhesion_signaling"/>
</dbReference>
<protein>
    <recommendedName>
        <fullName evidence="6">Ig-like domain-containing protein</fullName>
    </recommendedName>
</protein>
<dbReference type="InterPro" id="IPR013783">
    <property type="entry name" value="Ig-like_fold"/>
</dbReference>
<evidence type="ECO:0000259" key="6">
    <source>
        <dbReference type="PROSITE" id="PS50835"/>
    </source>
</evidence>
<evidence type="ECO:0000256" key="3">
    <source>
        <dbReference type="ARBA" id="ARBA00023157"/>
    </source>
</evidence>
<accession>A0AAU9XVN9</accession>
<organism evidence="7 8">
    <name type="scientific">Pocillopora meandrina</name>
    <dbReference type="NCBI Taxonomy" id="46732"/>
    <lineage>
        <taxon>Eukaryota</taxon>
        <taxon>Metazoa</taxon>
        <taxon>Cnidaria</taxon>
        <taxon>Anthozoa</taxon>
        <taxon>Hexacorallia</taxon>
        <taxon>Scleractinia</taxon>
        <taxon>Astrocoeniina</taxon>
        <taxon>Pocilloporidae</taxon>
        <taxon>Pocillopora</taxon>
    </lineage>
</organism>
<evidence type="ECO:0000313" key="7">
    <source>
        <dbReference type="EMBL" id="CAH3158848.1"/>
    </source>
</evidence>
<dbReference type="Pfam" id="PF13895">
    <property type="entry name" value="Ig_2"/>
    <property type="match status" value="3"/>
</dbReference>
<dbReference type="SMART" id="SM00408">
    <property type="entry name" value="IGc2"/>
    <property type="match status" value="3"/>
</dbReference>
<proteinExistence type="predicted"/>
<comment type="caution">
    <text evidence="7">The sequence shown here is derived from an EMBL/GenBank/DDBJ whole genome shotgun (WGS) entry which is preliminary data.</text>
</comment>
<dbReference type="GO" id="GO:0005911">
    <property type="term" value="C:cell-cell junction"/>
    <property type="evidence" value="ECO:0007669"/>
    <property type="project" value="TreeGrafter"/>
</dbReference>
<dbReference type="SMART" id="SM00409">
    <property type="entry name" value="IG"/>
    <property type="match status" value="3"/>
</dbReference>
<dbReference type="PROSITE" id="PS50835">
    <property type="entry name" value="IG_LIKE"/>
    <property type="match status" value="2"/>
</dbReference>
<reference evidence="7 8" key="1">
    <citation type="submission" date="2022-05" db="EMBL/GenBank/DDBJ databases">
        <authorList>
            <consortium name="Genoscope - CEA"/>
            <person name="William W."/>
        </authorList>
    </citation>
    <scope>NUCLEOTIDE SEQUENCE [LARGE SCALE GENOMIC DNA]</scope>
</reference>